<dbReference type="SUPFAM" id="SSF52833">
    <property type="entry name" value="Thioredoxin-like"/>
    <property type="match status" value="1"/>
</dbReference>
<comment type="similarity">
    <text evidence="1">Belongs to the glutathione peroxidase family.</text>
</comment>
<dbReference type="Gene3D" id="3.40.30.10">
    <property type="entry name" value="Glutaredoxin"/>
    <property type="match status" value="1"/>
</dbReference>
<gene>
    <name evidence="5" type="ORF">LSH36_249g00032</name>
</gene>
<feature type="signal peptide" evidence="4">
    <location>
        <begin position="1"/>
        <end position="25"/>
    </location>
</feature>
<dbReference type="Proteomes" id="UP001208570">
    <property type="component" value="Unassembled WGS sequence"/>
</dbReference>
<keyword evidence="4" id="KW-0732">Signal</keyword>
<feature type="chain" id="PRO_5042269990" description="Glutathione peroxidase" evidence="4">
    <location>
        <begin position="26"/>
        <end position="188"/>
    </location>
</feature>
<dbReference type="GO" id="GO:0006979">
    <property type="term" value="P:response to oxidative stress"/>
    <property type="evidence" value="ECO:0007669"/>
    <property type="project" value="InterPro"/>
</dbReference>
<evidence type="ECO:0000256" key="4">
    <source>
        <dbReference type="SAM" id="SignalP"/>
    </source>
</evidence>
<dbReference type="InterPro" id="IPR000889">
    <property type="entry name" value="Glutathione_peroxidase"/>
</dbReference>
<reference evidence="5" key="1">
    <citation type="journal article" date="2023" name="Mol. Biol. Evol.">
        <title>Third-Generation Sequencing Reveals the Adaptive Role of the Epigenome in Three Deep-Sea Polychaetes.</title>
        <authorList>
            <person name="Perez M."/>
            <person name="Aroh O."/>
            <person name="Sun Y."/>
            <person name="Lan Y."/>
            <person name="Juniper S.K."/>
            <person name="Young C.R."/>
            <person name="Angers B."/>
            <person name="Qian P.Y."/>
        </authorList>
    </citation>
    <scope>NUCLEOTIDE SEQUENCE</scope>
    <source>
        <strain evidence="5">P08H-3</strain>
    </source>
</reference>
<protein>
    <recommendedName>
        <fullName evidence="7">Glutathione peroxidase</fullName>
    </recommendedName>
</protein>
<keyword evidence="3" id="KW-0560">Oxidoreductase</keyword>
<dbReference type="PROSITE" id="PS51355">
    <property type="entry name" value="GLUTATHIONE_PEROXID_3"/>
    <property type="match status" value="1"/>
</dbReference>
<dbReference type="AlphaFoldDB" id="A0AAD9JLW3"/>
<dbReference type="Pfam" id="PF00255">
    <property type="entry name" value="GSHPx"/>
    <property type="match status" value="1"/>
</dbReference>
<name>A0AAD9JLW3_9ANNE</name>
<dbReference type="GO" id="GO:0004601">
    <property type="term" value="F:peroxidase activity"/>
    <property type="evidence" value="ECO:0007669"/>
    <property type="project" value="UniProtKB-KW"/>
</dbReference>
<organism evidence="5 6">
    <name type="scientific">Paralvinella palmiformis</name>
    <dbReference type="NCBI Taxonomy" id="53620"/>
    <lineage>
        <taxon>Eukaryota</taxon>
        <taxon>Metazoa</taxon>
        <taxon>Spiralia</taxon>
        <taxon>Lophotrochozoa</taxon>
        <taxon>Annelida</taxon>
        <taxon>Polychaeta</taxon>
        <taxon>Sedentaria</taxon>
        <taxon>Canalipalpata</taxon>
        <taxon>Terebellida</taxon>
        <taxon>Terebelliformia</taxon>
        <taxon>Alvinellidae</taxon>
        <taxon>Paralvinella</taxon>
    </lineage>
</organism>
<comment type="caution">
    <text evidence="5">The sequence shown here is derived from an EMBL/GenBank/DDBJ whole genome shotgun (WGS) entry which is preliminary data.</text>
</comment>
<evidence type="ECO:0000256" key="3">
    <source>
        <dbReference type="ARBA" id="ARBA00023002"/>
    </source>
</evidence>
<evidence type="ECO:0000313" key="6">
    <source>
        <dbReference type="Proteomes" id="UP001208570"/>
    </source>
</evidence>
<keyword evidence="2" id="KW-0575">Peroxidase</keyword>
<sequence>MSVVRFLVTVLTVISGIALPRDVGGVISDEKKVNKVFCYHSLRSNESIYSHSIQDVHGITNIDWSNYKGSVVLVQEPGDNGTEIMNSLKYVRPGDGFVPKFELTERTNVNGADEHPMFTYLKSMCPAVWQSFAKKSRLLYEEMRANDIRWNFEKFLLDRRGKPVIRYSETYHPDDIKADIQHLLMAQI</sequence>
<keyword evidence="6" id="KW-1185">Reference proteome</keyword>
<dbReference type="PANTHER" id="PTHR11592:SF134">
    <property type="entry name" value="PHOSPHOLIPID HYDROPEROXIDE GLUTATHIONE PEROXIDASE"/>
    <property type="match status" value="1"/>
</dbReference>
<evidence type="ECO:0000256" key="1">
    <source>
        <dbReference type="ARBA" id="ARBA00006926"/>
    </source>
</evidence>
<evidence type="ECO:0000313" key="5">
    <source>
        <dbReference type="EMBL" id="KAK2155087.1"/>
    </source>
</evidence>
<evidence type="ECO:0008006" key="7">
    <source>
        <dbReference type="Google" id="ProtNLM"/>
    </source>
</evidence>
<proteinExistence type="inferred from homology"/>
<dbReference type="InterPro" id="IPR036249">
    <property type="entry name" value="Thioredoxin-like_sf"/>
</dbReference>
<accession>A0AAD9JLW3</accession>
<dbReference type="PANTHER" id="PTHR11592">
    <property type="entry name" value="GLUTATHIONE PEROXIDASE"/>
    <property type="match status" value="1"/>
</dbReference>
<evidence type="ECO:0000256" key="2">
    <source>
        <dbReference type="ARBA" id="ARBA00022559"/>
    </source>
</evidence>
<dbReference type="EMBL" id="JAODUP010000249">
    <property type="protein sequence ID" value="KAK2155087.1"/>
    <property type="molecule type" value="Genomic_DNA"/>
</dbReference>